<evidence type="ECO:0000313" key="18">
    <source>
        <dbReference type="EMBL" id="QGK70851.1"/>
    </source>
</evidence>
<feature type="chain" id="PRO_5024355436" description="Zinc carboxypeptidase" evidence="16">
    <location>
        <begin position="30"/>
        <end position="426"/>
    </location>
</feature>
<sequence>MFTTRHKAVTAVAAAALIMLPSLHSAVAAAPETPPPTPGAASAQDRDVYKVPNTDSKQRTEIAATGAQVLSSATGEATVEATRAQAEQLRQAGFTLQHQANVADALAKRSKGAPGQFPPGDEAYHTYDEVQQEMDAAANDHPEIAAKSVVGTSFEGKDIPMMKISNNVAQDEDQPEVLFNCNIHAREHLTTEMCMRIIQRFTDNYPDDPTVKEMVDTREIWVIPVSNPDGSIYDYESGEYQGWRKNRQDQGTDLNRNFGYKWGCCGGSSGDPASETYRGEEAFSAPETQVLRDFAESRVINGEQQLKGFIDFHTFSELVLWPFGHTEDDVTDGMTQEERDRFERVGTAMADTNGYTPQQSSDLYVTDGDSLDYMWGEQRILSFTFEMYPSSGGIDGFYPPGDVIAEETARNDAAVDIMLREAGAGA</sequence>
<dbReference type="KEGG" id="sace:GIY23_16185"/>
<dbReference type="Proteomes" id="UP000371041">
    <property type="component" value="Chromosome"/>
</dbReference>
<evidence type="ECO:0000256" key="9">
    <source>
        <dbReference type="ARBA" id="ARBA00023049"/>
    </source>
</evidence>
<comment type="function">
    <text evidence="11">Carboxypeptidase that possesses the specificities of both mammalian Cpase A and B. Thus shows broad substrate specificity, being able to cleave Cbz-Gly-Leu, Cbz-Gly-Val, Cbz-Gly-Phe, Cbz-Gly-Lys and Bz-Gly-Arg in vitro.</text>
</comment>
<keyword evidence="8" id="KW-0862">Zinc</keyword>
<dbReference type="EC" id="3.4.17.18" evidence="12"/>
<feature type="active site" description="Proton donor/acceptor" evidence="14">
    <location>
        <position position="386"/>
    </location>
</feature>
<evidence type="ECO:0000256" key="1">
    <source>
        <dbReference type="ARBA" id="ARBA00001947"/>
    </source>
</evidence>
<dbReference type="GO" id="GO:0004181">
    <property type="term" value="F:metallocarboxypeptidase activity"/>
    <property type="evidence" value="ECO:0007669"/>
    <property type="project" value="InterPro"/>
</dbReference>
<evidence type="ECO:0000256" key="5">
    <source>
        <dbReference type="ARBA" id="ARBA00022723"/>
    </source>
</evidence>
<dbReference type="GO" id="GO:0005615">
    <property type="term" value="C:extracellular space"/>
    <property type="evidence" value="ECO:0007669"/>
    <property type="project" value="TreeGrafter"/>
</dbReference>
<keyword evidence="6 16" id="KW-0732">Signal</keyword>
<dbReference type="FunFam" id="3.40.630.10:FF:000084">
    <property type="entry name" value="Carboxypeptidase B2"/>
    <property type="match status" value="1"/>
</dbReference>
<evidence type="ECO:0000313" key="19">
    <source>
        <dbReference type="Proteomes" id="UP000371041"/>
    </source>
</evidence>
<dbReference type="CDD" id="cd03859">
    <property type="entry name" value="M14_CPT"/>
    <property type="match status" value="1"/>
</dbReference>
<keyword evidence="19" id="KW-1185">Reference proteome</keyword>
<comment type="catalytic activity">
    <reaction evidence="10">
        <text>Releases a C-terminal residue, which may be hydrophobic or positively charged.</text>
        <dbReference type="EC" id="3.4.17.18"/>
    </reaction>
</comment>
<evidence type="ECO:0000256" key="6">
    <source>
        <dbReference type="ARBA" id="ARBA00022729"/>
    </source>
</evidence>
<keyword evidence="9" id="KW-0482">Metalloprotease</keyword>
<dbReference type="InterPro" id="IPR033810">
    <property type="entry name" value="Carboxypeptidase_T"/>
</dbReference>
<dbReference type="SMART" id="SM00631">
    <property type="entry name" value="Zn_pept"/>
    <property type="match status" value="1"/>
</dbReference>
<feature type="signal peptide" evidence="16">
    <location>
        <begin position="1"/>
        <end position="29"/>
    </location>
</feature>
<dbReference type="PANTHER" id="PTHR11705">
    <property type="entry name" value="PROTEASE FAMILY M14 CARBOXYPEPTIDASE A,B"/>
    <property type="match status" value="1"/>
</dbReference>
<evidence type="ECO:0000256" key="16">
    <source>
        <dbReference type="SAM" id="SignalP"/>
    </source>
</evidence>
<evidence type="ECO:0000256" key="14">
    <source>
        <dbReference type="PROSITE-ProRule" id="PRU01379"/>
    </source>
</evidence>
<gene>
    <name evidence="18" type="ORF">GIY23_16185</name>
</gene>
<comment type="similarity">
    <text evidence="2 14">Belongs to the peptidase M14 family.</text>
</comment>
<evidence type="ECO:0000256" key="4">
    <source>
        <dbReference type="ARBA" id="ARBA00022670"/>
    </source>
</evidence>
<dbReference type="Gene3D" id="3.40.630.10">
    <property type="entry name" value="Zn peptidases"/>
    <property type="match status" value="1"/>
</dbReference>
<reference evidence="19" key="1">
    <citation type="submission" date="2019-11" db="EMBL/GenBank/DDBJ databases">
        <title>The complete genome sequence of Saccharopolyspora sp. E2A.</title>
        <authorList>
            <person name="Zhang G."/>
        </authorList>
    </citation>
    <scope>NUCLEOTIDE SEQUENCE [LARGE SCALE GENOMIC DNA]</scope>
    <source>
        <strain evidence="19">E2A</strain>
    </source>
</reference>
<dbReference type="EMBL" id="CP045929">
    <property type="protein sequence ID" value="QGK70851.1"/>
    <property type="molecule type" value="Genomic_DNA"/>
</dbReference>
<dbReference type="PROSITE" id="PS52035">
    <property type="entry name" value="PEPTIDASE_M14"/>
    <property type="match status" value="1"/>
</dbReference>
<dbReference type="Pfam" id="PF00246">
    <property type="entry name" value="Peptidase_M14"/>
    <property type="match status" value="1"/>
</dbReference>
<dbReference type="RefSeq" id="WP_154077430.1">
    <property type="nucleotide sequence ID" value="NZ_CP045929.1"/>
</dbReference>
<feature type="region of interest" description="Disordered" evidence="15">
    <location>
        <begin position="29"/>
        <end position="48"/>
    </location>
</feature>
<evidence type="ECO:0000256" key="7">
    <source>
        <dbReference type="ARBA" id="ARBA00022801"/>
    </source>
</evidence>
<dbReference type="PROSITE" id="PS00132">
    <property type="entry name" value="CARBOXYPEPT_ZN_1"/>
    <property type="match status" value="1"/>
</dbReference>
<keyword evidence="4" id="KW-0645">Protease</keyword>
<keyword evidence="5" id="KW-0479">Metal-binding</keyword>
<evidence type="ECO:0000256" key="3">
    <source>
        <dbReference type="ARBA" id="ARBA00022645"/>
    </source>
</evidence>
<organism evidence="18 19">
    <name type="scientific">Allosaccharopolyspora coralli</name>
    <dbReference type="NCBI Taxonomy" id="2665642"/>
    <lineage>
        <taxon>Bacteria</taxon>
        <taxon>Bacillati</taxon>
        <taxon>Actinomycetota</taxon>
        <taxon>Actinomycetes</taxon>
        <taxon>Pseudonocardiales</taxon>
        <taxon>Pseudonocardiaceae</taxon>
        <taxon>Allosaccharopolyspora</taxon>
    </lineage>
</organism>
<evidence type="ECO:0000256" key="11">
    <source>
        <dbReference type="ARBA" id="ARBA00055464"/>
    </source>
</evidence>
<dbReference type="InterPro" id="IPR057247">
    <property type="entry name" value="CARBOXYPEPT_ZN_2"/>
</dbReference>
<evidence type="ECO:0000256" key="15">
    <source>
        <dbReference type="SAM" id="MobiDB-lite"/>
    </source>
</evidence>
<dbReference type="PROSITE" id="PS00133">
    <property type="entry name" value="CARBOXYPEPT_ZN_2"/>
    <property type="match status" value="1"/>
</dbReference>
<proteinExistence type="inferred from homology"/>
<keyword evidence="3 18" id="KW-0121">Carboxypeptidase</keyword>
<dbReference type="GO" id="GO:0008270">
    <property type="term" value="F:zinc ion binding"/>
    <property type="evidence" value="ECO:0007669"/>
    <property type="project" value="InterPro"/>
</dbReference>
<evidence type="ECO:0000259" key="17">
    <source>
        <dbReference type="PROSITE" id="PS52035"/>
    </source>
</evidence>
<evidence type="ECO:0000256" key="12">
    <source>
        <dbReference type="ARBA" id="ARBA00066554"/>
    </source>
</evidence>
<dbReference type="SUPFAM" id="SSF53187">
    <property type="entry name" value="Zn-dependent exopeptidases"/>
    <property type="match status" value="1"/>
</dbReference>
<evidence type="ECO:0000256" key="13">
    <source>
        <dbReference type="ARBA" id="ARBA00074273"/>
    </source>
</evidence>
<evidence type="ECO:0000256" key="10">
    <source>
        <dbReference type="ARBA" id="ARBA00050859"/>
    </source>
</evidence>
<evidence type="ECO:0000256" key="8">
    <source>
        <dbReference type="ARBA" id="ARBA00022833"/>
    </source>
</evidence>
<evidence type="ECO:0000256" key="2">
    <source>
        <dbReference type="ARBA" id="ARBA00005988"/>
    </source>
</evidence>
<name>A0A5Q3Q855_9PSEU</name>
<keyword evidence="7" id="KW-0378">Hydrolase</keyword>
<dbReference type="AlphaFoldDB" id="A0A5Q3Q855"/>
<dbReference type="InterPro" id="IPR057246">
    <property type="entry name" value="CARBOXYPEPT_ZN_1"/>
</dbReference>
<protein>
    <recommendedName>
        <fullName evidence="13">Zinc carboxypeptidase</fullName>
        <ecNumber evidence="12">3.4.17.18</ecNumber>
    </recommendedName>
</protein>
<accession>A0A5Q3Q855</accession>
<dbReference type="PANTHER" id="PTHR11705:SF143">
    <property type="entry name" value="SLL0236 PROTEIN"/>
    <property type="match status" value="1"/>
</dbReference>
<comment type="cofactor">
    <cofactor evidence="1">
        <name>Zn(2+)</name>
        <dbReference type="ChEBI" id="CHEBI:29105"/>
    </cofactor>
</comment>
<dbReference type="PRINTS" id="PR00765">
    <property type="entry name" value="CRBOXYPTASEA"/>
</dbReference>
<dbReference type="InterPro" id="IPR000834">
    <property type="entry name" value="Peptidase_M14"/>
</dbReference>
<feature type="domain" description="Peptidase M14" evidence="17">
    <location>
        <begin position="123"/>
        <end position="422"/>
    </location>
</feature>
<dbReference type="GO" id="GO:0006508">
    <property type="term" value="P:proteolysis"/>
    <property type="evidence" value="ECO:0007669"/>
    <property type="project" value="UniProtKB-KW"/>
</dbReference>